<dbReference type="WBParaSite" id="ECPE_0001713501-mRNA-1">
    <property type="protein sequence ID" value="ECPE_0001713501-mRNA-1"/>
    <property type="gene ID" value="ECPE_0001713501"/>
</dbReference>
<feature type="compositionally biased region" description="Basic residues" evidence="1">
    <location>
        <begin position="59"/>
        <end position="69"/>
    </location>
</feature>
<feature type="compositionally biased region" description="Polar residues" evidence="1">
    <location>
        <begin position="44"/>
        <end position="53"/>
    </location>
</feature>
<proteinExistence type="predicted"/>
<accession>A0A183BD06</accession>
<sequence>MELRNPWILKRLEAEGKSGIQPLQIVSVTRWRYLVQAKVGTETPTLDNSTTLSDMAKGAPRKHPAKRAATRMSERADRCGNPAEKKTNPEPGILGAILEPEYYFKASRLLSSPCGTFARGLNFRISGSKNLWLKTSEISIDSF</sequence>
<evidence type="ECO:0000256" key="1">
    <source>
        <dbReference type="SAM" id="MobiDB-lite"/>
    </source>
</evidence>
<protein>
    <submittedName>
        <fullName evidence="2 4">Uncharacterized protein</fullName>
    </submittedName>
</protein>
<feature type="compositionally biased region" description="Basic and acidic residues" evidence="1">
    <location>
        <begin position="72"/>
        <end position="88"/>
    </location>
</feature>
<keyword evidence="3" id="KW-1185">Reference proteome</keyword>
<name>A0A183BD06_9TREM</name>
<dbReference type="Proteomes" id="UP000272942">
    <property type="component" value="Unassembled WGS sequence"/>
</dbReference>
<reference evidence="4" key="1">
    <citation type="submission" date="2016-06" db="UniProtKB">
        <authorList>
            <consortium name="WormBaseParasite"/>
        </authorList>
    </citation>
    <scope>IDENTIFICATION</scope>
</reference>
<gene>
    <name evidence="2" type="ORF">ECPE_LOCUS17091</name>
</gene>
<evidence type="ECO:0000313" key="3">
    <source>
        <dbReference type="Proteomes" id="UP000272942"/>
    </source>
</evidence>
<evidence type="ECO:0000313" key="2">
    <source>
        <dbReference type="EMBL" id="VDP94373.1"/>
    </source>
</evidence>
<dbReference type="EMBL" id="UZAN01067455">
    <property type="protein sequence ID" value="VDP94373.1"/>
    <property type="molecule type" value="Genomic_DNA"/>
</dbReference>
<reference evidence="2 3" key="2">
    <citation type="submission" date="2018-11" db="EMBL/GenBank/DDBJ databases">
        <authorList>
            <consortium name="Pathogen Informatics"/>
        </authorList>
    </citation>
    <scope>NUCLEOTIDE SEQUENCE [LARGE SCALE GENOMIC DNA]</scope>
    <source>
        <strain evidence="2 3">Egypt</strain>
    </source>
</reference>
<dbReference type="AlphaFoldDB" id="A0A183BD06"/>
<evidence type="ECO:0000313" key="4">
    <source>
        <dbReference type="WBParaSite" id="ECPE_0001713501-mRNA-1"/>
    </source>
</evidence>
<organism evidence="4">
    <name type="scientific">Echinostoma caproni</name>
    <dbReference type="NCBI Taxonomy" id="27848"/>
    <lineage>
        <taxon>Eukaryota</taxon>
        <taxon>Metazoa</taxon>
        <taxon>Spiralia</taxon>
        <taxon>Lophotrochozoa</taxon>
        <taxon>Platyhelminthes</taxon>
        <taxon>Trematoda</taxon>
        <taxon>Digenea</taxon>
        <taxon>Plagiorchiida</taxon>
        <taxon>Echinostomata</taxon>
        <taxon>Echinostomatoidea</taxon>
        <taxon>Echinostomatidae</taxon>
        <taxon>Echinostoma</taxon>
    </lineage>
</organism>
<feature type="region of interest" description="Disordered" evidence="1">
    <location>
        <begin position="44"/>
        <end position="92"/>
    </location>
</feature>